<keyword evidence="2" id="KW-1185">Reference proteome</keyword>
<dbReference type="EMBL" id="RBIL01000002">
    <property type="protein sequence ID" value="RKQ88251.1"/>
    <property type="molecule type" value="Genomic_DNA"/>
</dbReference>
<organism evidence="1 2">
    <name type="scientific">Solirubrobacter pauli</name>
    <dbReference type="NCBI Taxonomy" id="166793"/>
    <lineage>
        <taxon>Bacteria</taxon>
        <taxon>Bacillati</taxon>
        <taxon>Actinomycetota</taxon>
        <taxon>Thermoleophilia</taxon>
        <taxon>Solirubrobacterales</taxon>
        <taxon>Solirubrobacteraceae</taxon>
        <taxon>Solirubrobacter</taxon>
    </lineage>
</organism>
<proteinExistence type="predicted"/>
<evidence type="ECO:0000313" key="2">
    <source>
        <dbReference type="Proteomes" id="UP000278962"/>
    </source>
</evidence>
<reference evidence="1 2" key="1">
    <citation type="submission" date="2018-10" db="EMBL/GenBank/DDBJ databases">
        <title>Genomic Encyclopedia of Archaeal and Bacterial Type Strains, Phase II (KMG-II): from individual species to whole genera.</title>
        <authorList>
            <person name="Goeker M."/>
        </authorList>
    </citation>
    <scope>NUCLEOTIDE SEQUENCE [LARGE SCALE GENOMIC DNA]</scope>
    <source>
        <strain evidence="1 2">DSM 14954</strain>
    </source>
</reference>
<dbReference type="AlphaFoldDB" id="A0A660L2M9"/>
<accession>A0A660L2M9</accession>
<dbReference type="Proteomes" id="UP000278962">
    <property type="component" value="Unassembled WGS sequence"/>
</dbReference>
<comment type="caution">
    <text evidence="1">The sequence shown here is derived from an EMBL/GenBank/DDBJ whole genome shotgun (WGS) entry which is preliminary data.</text>
</comment>
<sequence length="153" mass="16723">MIGKAGSEDLEFRDARAFILERDVKDDKWNAMTGTKPGDYRLRIGRVHVEAVETGEKDIWWNPVEPSSVFASDQISIASYAAALLDAAPLFDVRYNDLLSYRYELFKAAQEASPSPLRKAGGASYRGRLGAVRFSVINSVFSNSAGSPAALGC</sequence>
<gene>
    <name evidence="1" type="ORF">C8N24_6293</name>
</gene>
<name>A0A660L2M9_9ACTN</name>
<evidence type="ECO:0000313" key="1">
    <source>
        <dbReference type="EMBL" id="RKQ88251.1"/>
    </source>
</evidence>
<protein>
    <submittedName>
        <fullName evidence="1">Uncharacterized protein</fullName>
    </submittedName>
</protein>